<evidence type="ECO:0000256" key="4">
    <source>
        <dbReference type="SAM" id="MobiDB-lite"/>
    </source>
</evidence>
<dbReference type="PROSITE" id="PS50088">
    <property type="entry name" value="ANK_REPEAT"/>
    <property type="match status" value="1"/>
</dbReference>
<proteinExistence type="predicted"/>
<dbReference type="SMART" id="SM00248">
    <property type="entry name" value="ANK"/>
    <property type="match status" value="2"/>
</dbReference>
<dbReference type="InterPro" id="IPR050776">
    <property type="entry name" value="Ank_Repeat/CDKN_Inhibitor"/>
</dbReference>
<keyword evidence="5" id="KW-1133">Transmembrane helix</keyword>
<protein>
    <submittedName>
        <fullName evidence="6">ANK_REP_REGION domain-containing protein</fullName>
    </submittedName>
</protein>
<evidence type="ECO:0000256" key="5">
    <source>
        <dbReference type="SAM" id="Phobius"/>
    </source>
</evidence>
<feature type="repeat" description="ANK" evidence="3">
    <location>
        <begin position="76"/>
        <end position="108"/>
    </location>
</feature>
<keyword evidence="5" id="KW-0472">Membrane</keyword>
<keyword evidence="2 3" id="KW-0040">ANK repeat</keyword>
<dbReference type="STRING" id="6293.A0A1I8EYV3"/>
<dbReference type="PROSITE" id="PS50297">
    <property type="entry name" value="ANK_REP_REGION"/>
    <property type="match status" value="1"/>
</dbReference>
<feature type="compositionally biased region" description="Basic and acidic residues" evidence="4">
    <location>
        <begin position="366"/>
        <end position="383"/>
    </location>
</feature>
<keyword evidence="1" id="KW-0677">Repeat</keyword>
<dbReference type="InterPro" id="IPR002110">
    <property type="entry name" value="Ankyrin_rpt"/>
</dbReference>
<accession>A0A1I8EYV3</accession>
<evidence type="ECO:0000313" key="6">
    <source>
        <dbReference type="WBParaSite" id="maker-PairedContig_767-snap-gene-1.21-mRNA-1"/>
    </source>
</evidence>
<sequence length="465" mass="51856">MHHNDVLDIIEILHQSLLPSETFIRERRKPVSKMAESENSRIQMDFLEVCSFGDLEQAKAMLENGKIDISFQHHGNGWTALHWAARRNHQEIVGLLLRAGFDPKSPAKNGKTPLDLVTSEAVKEILKQSINIKRNQKDAHAALVGSEINSNGKLSSLHDTHFSFADGKECFKRVALPGCVSINVLKLTIERAMKKGEVLEVITLPDKVKIKTEEQIRNLTSHQKVEVLFNSAVMNEEKSCVQKLSPDEDKVVHSECAPKFVSVINEYLNESASFGRSVDNIISLNDTGNSNDVDNSFSRMKGSDSISNEQMMDTKISEVAVTSECLLTNHSFSSNTNIIIPPKILVEEMIQLQVNSSRQSDDEIDSDKSVRISKSETKDDCKSTESGSEIGTESSVLSLSPDVDVNDSIVCYIAESNCFAAVQEEWDEFIVQDFSRKRTLQITLLIGCVVGFGGLTYILYKKWKS</sequence>
<dbReference type="AlphaFoldDB" id="A0A1I8EYV3"/>
<dbReference type="SUPFAM" id="SSF48403">
    <property type="entry name" value="Ankyrin repeat"/>
    <property type="match status" value="1"/>
</dbReference>
<reference evidence="6" key="1">
    <citation type="submission" date="2016-11" db="UniProtKB">
        <authorList>
            <consortium name="WormBaseParasite"/>
        </authorList>
    </citation>
    <scope>IDENTIFICATION</scope>
    <source>
        <strain evidence="6">pt0022</strain>
    </source>
</reference>
<dbReference type="InterPro" id="IPR036770">
    <property type="entry name" value="Ankyrin_rpt-contain_sf"/>
</dbReference>
<organism evidence="6">
    <name type="scientific">Wuchereria bancrofti</name>
    <dbReference type="NCBI Taxonomy" id="6293"/>
    <lineage>
        <taxon>Eukaryota</taxon>
        <taxon>Metazoa</taxon>
        <taxon>Ecdysozoa</taxon>
        <taxon>Nematoda</taxon>
        <taxon>Chromadorea</taxon>
        <taxon>Rhabditida</taxon>
        <taxon>Spirurina</taxon>
        <taxon>Spiruromorpha</taxon>
        <taxon>Filarioidea</taxon>
        <taxon>Onchocercidae</taxon>
        <taxon>Wuchereria</taxon>
    </lineage>
</organism>
<feature type="transmembrane region" description="Helical" evidence="5">
    <location>
        <begin position="440"/>
        <end position="460"/>
    </location>
</feature>
<dbReference type="PANTHER" id="PTHR24201">
    <property type="entry name" value="ANK_REP_REGION DOMAIN-CONTAINING PROTEIN"/>
    <property type="match status" value="1"/>
</dbReference>
<keyword evidence="5" id="KW-0812">Transmembrane</keyword>
<evidence type="ECO:0000256" key="3">
    <source>
        <dbReference type="PROSITE-ProRule" id="PRU00023"/>
    </source>
</evidence>
<dbReference type="Gene3D" id="1.25.40.20">
    <property type="entry name" value="Ankyrin repeat-containing domain"/>
    <property type="match status" value="1"/>
</dbReference>
<evidence type="ECO:0000256" key="2">
    <source>
        <dbReference type="ARBA" id="ARBA00023043"/>
    </source>
</evidence>
<feature type="region of interest" description="Disordered" evidence="4">
    <location>
        <begin position="356"/>
        <end position="395"/>
    </location>
</feature>
<dbReference type="WBParaSite" id="maker-PairedContig_767-snap-gene-1.21-mRNA-1">
    <property type="protein sequence ID" value="maker-PairedContig_767-snap-gene-1.21-mRNA-1"/>
    <property type="gene ID" value="maker-PairedContig_767-snap-gene-1.21"/>
</dbReference>
<dbReference type="Pfam" id="PF12796">
    <property type="entry name" value="Ank_2"/>
    <property type="match status" value="1"/>
</dbReference>
<feature type="compositionally biased region" description="Low complexity" evidence="4">
    <location>
        <begin position="384"/>
        <end position="395"/>
    </location>
</feature>
<name>A0A1I8EYV3_WUCBA</name>
<evidence type="ECO:0000256" key="1">
    <source>
        <dbReference type="ARBA" id="ARBA00022737"/>
    </source>
</evidence>